<keyword evidence="3" id="KW-0479">Metal-binding</keyword>
<comment type="subcellular location">
    <subcellularLocation>
        <location evidence="1">Nucleus</location>
    </subcellularLocation>
</comment>
<dbReference type="FunFam" id="3.30.160.60:FF:001151">
    <property type="entry name" value="zinc finger homeobox protein 3"/>
    <property type="match status" value="1"/>
</dbReference>
<evidence type="ECO:0000256" key="8">
    <source>
        <dbReference type="ARBA" id="ARBA00023125"/>
    </source>
</evidence>
<dbReference type="InterPro" id="IPR036236">
    <property type="entry name" value="Znf_C2H2_sf"/>
</dbReference>
<feature type="region of interest" description="Disordered" evidence="14">
    <location>
        <begin position="578"/>
        <end position="614"/>
    </location>
</feature>
<feature type="compositionally biased region" description="Polar residues" evidence="14">
    <location>
        <begin position="2814"/>
        <end position="2836"/>
    </location>
</feature>
<accession>L5LHI7</accession>
<keyword evidence="5 13" id="KW-0863">Zinc-finger</keyword>
<dbReference type="InterPro" id="IPR034729">
    <property type="entry name" value="Znf_CCHC_HIVEP"/>
</dbReference>
<dbReference type="GO" id="GO:0000981">
    <property type="term" value="F:DNA-binding transcription factor activity, RNA polymerase II-specific"/>
    <property type="evidence" value="ECO:0007669"/>
    <property type="project" value="TreeGrafter"/>
</dbReference>
<dbReference type="SMART" id="SM00355">
    <property type="entry name" value="ZnF_C2H2"/>
    <property type="match status" value="5"/>
</dbReference>
<feature type="compositionally biased region" description="Polar residues" evidence="14">
    <location>
        <begin position="2582"/>
        <end position="2594"/>
    </location>
</feature>
<feature type="compositionally biased region" description="Polar residues" evidence="14">
    <location>
        <begin position="324"/>
        <end position="335"/>
    </location>
</feature>
<feature type="region of interest" description="Disordered" evidence="14">
    <location>
        <begin position="302"/>
        <end position="427"/>
    </location>
</feature>
<keyword evidence="15" id="KW-0812">Transmembrane</keyword>
<evidence type="ECO:0000256" key="13">
    <source>
        <dbReference type="PROSITE-ProRule" id="PRU00042"/>
    </source>
</evidence>
<evidence type="ECO:0000256" key="6">
    <source>
        <dbReference type="ARBA" id="ARBA00022833"/>
    </source>
</evidence>
<sequence length="2945" mass="317627">MAMAPTPEASEAPGSPWAWLGAAGLASRAGNGPGSPRLWLPSPPGTPVTCVCKLTAIFAGLICMVTLIGWWAWLVDKIEEAQKELNGAEVSKKGADATAGAWDRRLGSLSLSWAVCTAAVAGDYEACRLSLSQASGMGTATDTRDRGACGLSQAAGTGAAAGAQDCKVGGLSLSWATAPAAGSQDHRAGGLSLFWDAAPAAGSRDHGVGGLSLSRAAAPATGAHDRGACGLSLSQTGLHTESLGSAVGPRVKSPPPFARTSKMQETQTQPAPPPLEILEAGTKGTSESLKGVKRKKIVAENHLKKIPKSPLRNPLQAKHKQNTEESPLTVLQSTSESHKKQNHSPVKNGKQFTKQNGETPGMIGEAAKSEDRISPKKPLFLQHPSELRRWSSEGSNPKSDFLHGKRDSSSLSSKTRTDHSECISSNCSPTSSSYANTAFDVLLKAMEPELSTLSQKSSSSAVQIEKLRPNKTVQLPSQLQNSSIDTPHQTSQEFVSESQSSCTSYTVHVSAAQKNEQALVQSVSHSYNSHEHFVSKSNQQNQQLPACAGFTRPLTNLHSQENPRLEQMYHIAVTSSVGLTSPSSRTQVTPQNQHMDSALPKSISPAHSTQSPPTPVYNSIPVASVVNHSVEQMCNLLLKDQKPKKQGKYICEYCNRACAKPSVLLKHIRSHTGERPYPCVTCGFSFKTKSNLYKHKKSHAHTIKLGLVLQPDAGGLFSSHESSKALSIHSDVEDSGDSDDESAADERQNEPGSVDLQPGQLMKMISNSQVLPKSSSIPSNLDHVVGDVLLHDRASESQAVTELPKVMVHPVNVTPLRVDSPKFTDCKPELSSAQKQKDPQVTSVRSHSAWTSSLETDEKSCQKGNMDQSVAKQESHVGTVHAQLQRQQATDYSQEPQGKLLSPRSLGSTDSGYFSRSESADQTASPPTPFTRTLPSIEQDSSKNNGLSAPRASPPAPSTGPTSEKALILPGQMRPPLATKTLEERISKLISDNEALVDDKQLDSVKPRRTSLSRRGSIDSPKSYIFKDSFQFDLKPMGRRTSSSSDIPKSPFTPTEKSKQVFLLSVPSLDCLPITRSNSMPTTGYSAVPTNIIPPPHPLRGSQSFDDKIGALCDDVFVSGPNTSVPQSGHPRTLVRQAAVEDSSASENQVLGTGQSLEESYQGCSATNENGAARNKSLAPGPHVEKKKSHQGRGTMFECETCRNRYRKLENFENHKKFYCSELHGPKTKVAVREPEHSPLPSSTQPQILHYRVAGSTGAWEQTPQIRKRRKMKSVGDDDEVQQNESGVSPKSSEGLQFHNTLGSASSLPKHTVFLTSEQQHRNSQLQSPQIQLIGRGSDQIMDPKLSTIMEQQVGSVTQDKTELKRHGAGISVIQHTNSLSRPSSLDKPESPASFQELSGTVKVGSLKVIGISQEEGHPSRNMSHPQQPALLDVLRAEFQEGSRKISSERHVLGQPSRLVRQHSIQVPEILVTEEPDRDLGFQGPDQEKSEKFSWPQRSETLSKLPTEKLPPKKKRLRLAEIEHSSTESSFDSTLSRSLSKESSLSHTSSFSASLDVEDVSKTEASPQFAFLNKTEFLMIPAGSHTLSIPGAHREMRRAASEQISCMPTSMEISDFRSKSFDCGSITPPQAMPLVDLQPLVSPSGTGVSGHVPLLERRRGPLIRQISLNIAPESHLSPGNPSSFQTIAIPGVNAVPLQGPQLTNTSLAEFPTNTVHSQTQVKDLQTESSDSNSTSIFPVQQLFGLNLLNQIHAPLSHQHTHMSLQVSAQSVKPDANPSVCVSSKSEDCFAPKYQLQCQAFTSSLSCSSNPVHSVPKQVLSNPVGADHRMNSLALSTERVDAMAASYLPPPLKPGPLGSQVQEVPTSFALPVHLQSSVPGYCFATVTPLPQILVTQDLSSQPVCQANSSVVPSSEEQNSQPKLQKVNALPNPEEELVCENVFSEMGQNSFISESLPGTQKMSIGRLSPQQEPSASSKRMLSPANSLDIAMEKHQKRAKDEYGAVCATDIKPFEPLSTRANEVNKQKKPVLVRQVCTTEPLDGVTLEQGTSSQPEISSEAINLTDVLPEDNLSSGHSKSVDIEPIKDFQEFENIKSSTSLTLTARNSPVSSENTHISPLEHVDNNPERKSSEVKSQGDKLNIQEQNQPTTTTLSGLGAGDTQQLSFPSLKTTTSFTWCYLRRQKTLHLPQTDQKTSAYTDWTVSDSNPNPLALLNSKQKIGKSLYCQAITTRSKSDLLVYSSKWKSNLSKRALGNQKSTVVEFSIKDASEINSEQDKENSLIKSEPRRIKIFDGGYKSNEEYVYVRGRGRGKYICEECGIRCKKPSMLKKHIRTHTDVRPYHCTYCNFSFKTKGNLTKHMKSKTHSKKCVDLGVSVGLIDEQDTEESDDRQRFGYERSGYDLEESDGPDEDDNENEDDDEDSQAESVLSAAPSATASPQHLPSRSSLQDSMGADEDIRVSDCFSGVHMDPMDILPRALPTKMTVLSTVQTEHSRQAESPLRTRQHASKEDGTPTSADTSGSPKAAPRSPCHHMSVDYPESDKILRSSVGGKAVALIQNTSSVSLPPAAELSLQTAAASPPGASQPDTQEQKQQITVPPTPGLPSPQTHLFSHLPLHSQQQSRTPYNMVPVGGIHVVPAGLTYSTFVPIQAGPMQLTIPAVNVIRRTVGTPGDPITEVSGTTNPAGVAELSSVVPCIPIGQIRVPGLQNLSTPGLQSLPSLSMETVNILGLANANIAPQAHPPGLALNAVGLQVLTANPSSQGSAASQAHIPGLQILNIALPTLIPSVSQVTVDAQGAPETPASQNRAREVHPKPSSVASGNQGSRTASPQGSPQVQQENAKKVLDPPAPARDRTRLDGASKMDTGKAASVSQVKPTRELPPIQGKPAAMAEPLLKAHPEGFPERAGQHTLAPDRPVPRPTALPRRQATAQFSDVSSDDDEDRLVIAT</sequence>
<keyword evidence="4" id="KW-0677">Repeat</keyword>
<feature type="compositionally biased region" description="Polar residues" evidence="14">
    <location>
        <begin position="831"/>
        <end position="854"/>
    </location>
</feature>
<evidence type="ECO:0000256" key="12">
    <source>
        <dbReference type="ARBA" id="ARBA00068197"/>
    </source>
</evidence>
<feature type="region of interest" description="Disordered" evidence="14">
    <location>
        <begin position="1473"/>
        <end position="1515"/>
    </location>
</feature>
<dbReference type="GO" id="GO:0008270">
    <property type="term" value="F:zinc ion binding"/>
    <property type="evidence" value="ECO:0007669"/>
    <property type="project" value="UniProtKB-KW"/>
</dbReference>
<keyword evidence="9" id="KW-0804">Transcription</keyword>
<keyword evidence="7" id="KW-0805">Transcription regulation</keyword>
<feature type="region of interest" description="Disordered" evidence="14">
    <location>
        <begin position="2485"/>
        <end position="2533"/>
    </location>
</feature>
<evidence type="ECO:0000256" key="2">
    <source>
        <dbReference type="ARBA" id="ARBA00022553"/>
    </source>
</evidence>
<feature type="region of interest" description="Disordered" evidence="14">
    <location>
        <begin position="2378"/>
        <end position="2450"/>
    </location>
</feature>
<feature type="compositionally biased region" description="Polar residues" evidence="14">
    <location>
        <begin position="2140"/>
        <end position="2156"/>
    </location>
</feature>
<comment type="subunit">
    <text evidence="11">Interacts with UTP4.</text>
</comment>
<feature type="compositionally biased region" description="Basic and acidic residues" evidence="14">
    <location>
        <begin position="2837"/>
        <end position="2862"/>
    </location>
</feature>
<dbReference type="GO" id="GO:0000978">
    <property type="term" value="F:RNA polymerase II cis-regulatory region sequence-specific DNA binding"/>
    <property type="evidence" value="ECO:0007669"/>
    <property type="project" value="TreeGrafter"/>
</dbReference>
<feature type="domain" description="C2H2-type" evidence="16">
    <location>
        <begin position="2339"/>
        <end position="2364"/>
    </location>
</feature>
<feature type="region of interest" description="Disordered" evidence="14">
    <location>
        <begin position="1257"/>
        <end position="1303"/>
    </location>
</feature>
<keyword evidence="10" id="KW-0539">Nucleus</keyword>
<dbReference type="InterPro" id="IPR013087">
    <property type="entry name" value="Znf_C2H2_type"/>
</dbReference>
<feature type="compositionally biased region" description="Basic and acidic residues" evidence="14">
    <location>
        <begin position="2387"/>
        <end position="2398"/>
    </location>
</feature>
<evidence type="ECO:0000256" key="14">
    <source>
        <dbReference type="SAM" id="MobiDB-lite"/>
    </source>
</evidence>
<feature type="compositionally biased region" description="Polar residues" evidence="14">
    <location>
        <begin position="882"/>
        <end position="896"/>
    </location>
</feature>
<evidence type="ECO:0000256" key="7">
    <source>
        <dbReference type="ARBA" id="ARBA00023015"/>
    </source>
</evidence>
<dbReference type="Pfam" id="PF00096">
    <property type="entry name" value="zf-C2H2"/>
    <property type="match status" value="3"/>
</dbReference>
<name>L5LHI7_MYODS</name>
<evidence type="ECO:0000313" key="19">
    <source>
        <dbReference type="Proteomes" id="UP000010556"/>
    </source>
</evidence>
<dbReference type="PANTHER" id="PTHR45944:SF3">
    <property type="entry name" value="ZINC FINGER PROTEIN 40"/>
    <property type="match status" value="1"/>
</dbReference>
<feature type="region of interest" description="Disordered" evidence="14">
    <location>
        <begin position="2570"/>
        <end position="2607"/>
    </location>
</feature>
<keyword evidence="15" id="KW-1133">Transmembrane helix</keyword>
<feature type="region of interest" description="Disordered" evidence="14">
    <location>
        <begin position="243"/>
        <end position="279"/>
    </location>
</feature>
<evidence type="ECO:0000256" key="9">
    <source>
        <dbReference type="ARBA" id="ARBA00023163"/>
    </source>
</evidence>
<evidence type="ECO:0000313" key="18">
    <source>
        <dbReference type="EMBL" id="ELK25667.1"/>
    </source>
</evidence>
<keyword evidence="8" id="KW-0238">DNA-binding</keyword>
<evidence type="ECO:0000256" key="15">
    <source>
        <dbReference type="SAM" id="Phobius"/>
    </source>
</evidence>
<feature type="compositionally biased region" description="Acidic residues" evidence="14">
    <location>
        <begin position="733"/>
        <end position="743"/>
    </location>
</feature>
<reference evidence="19" key="1">
    <citation type="journal article" date="2013" name="Science">
        <title>Comparative analysis of bat genomes provides insight into the evolution of flight and immunity.</title>
        <authorList>
            <person name="Zhang G."/>
            <person name="Cowled C."/>
            <person name="Shi Z."/>
            <person name="Huang Z."/>
            <person name="Bishop-Lilly K.A."/>
            <person name="Fang X."/>
            <person name="Wynne J.W."/>
            <person name="Xiong Z."/>
            <person name="Baker M.L."/>
            <person name="Zhao W."/>
            <person name="Tachedjian M."/>
            <person name="Zhu Y."/>
            <person name="Zhou P."/>
            <person name="Jiang X."/>
            <person name="Ng J."/>
            <person name="Yang L."/>
            <person name="Wu L."/>
            <person name="Xiao J."/>
            <person name="Feng Y."/>
            <person name="Chen Y."/>
            <person name="Sun X."/>
            <person name="Zhang Y."/>
            <person name="Marsh G.A."/>
            <person name="Crameri G."/>
            <person name="Broder C.C."/>
            <person name="Frey K.G."/>
            <person name="Wang L.F."/>
            <person name="Wang J."/>
        </authorList>
    </citation>
    <scope>NUCLEOTIDE SEQUENCE [LARGE SCALE GENOMIC DNA]</scope>
</reference>
<feature type="region of interest" description="Disordered" evidence="14">
    <location>
        <begin position="821"/>
        <end position="974"/>
    </location>
</feature>
<dbReference type="PROSITE" id="PS00028">
    <property type="entry name" value="ZINC_FINGER_C2H2_1"/>
    <property type="match status" value="3"/>
</dbReference>
<feature type="compositionally biased region" description="Acidic residues" evidence="14">
    <location>
        <begin position="2399"/>
        <end position="2421"/>
    </location>
</feature>
<dbReference type="PROSITE" id="PS51811">
    <property type="entry name" value="ZF_CCHC_HIVEP"/>
    <property type="match status" value="1"/>
</dbReference>
<keyword evidence="2" id="KW-0597">Phosphoprotein</keyword>
<dbReference type="InterPro" id="IPR051969">
    <property type="entry name" value="Zinc-finger_DNA-bd_regulators"/>
</dbReference>
<feature type="compositionally biased region" description="Polar residues" evidence="14">
    <location>
        <begin position="905"/>
        <end position="947"/>
    </location>
</feature>
<feature type="compositionally biased region" description="Polar residues" evidence="14">
    <location>
        <begin position="2430"/>
        <end position="2447"/>
    </location>
</feature>
<feature type="region of interest" description="Disordered" evidence="14">
    <location>
        <begin position="1166"/>
        <end position="1192"/>
    </location>
</feature>
<feature type="region of interest" description="Disordered" evidence="14">
    <location>
        <begin position="2792"/>
        <end position="2945"/>
    </location>
</feature>
<dbReference type="PANTHER" id="PTHR45944">
    <property type="entry name" value="SCHNURRI, ISOFORM F"/>
    <property type="match status" value="1"/>
</dbReference>
<dbReference type="Gene3D" id="3.30.160.60">
    <property type="entry name" value="Classic Zinc Finger"/>
    <property type="match status" value="4"/>
</dbReference>
<keyword evidence="19" id="KW-1185">Reference proteome</keyword>
<evidence type="ECO:0000256" key="1">
    <source>
        <dbReference type="ARBA" id="ARBA00004123"/>
    </source>
</evidence>
<dbReference type="FunFam" id="3.30.160.60:FF:000594">
    <property type="entry name" value="Transcription factor HIVEP2"/>
    <property type="match status" value="1"/>
</dbReference>
<feature type="domain" description="CCHC HIVEP-type" evidence="17">
    <location>
        <begin position="1194"/>
        <end position="1224"/>
    </location>
</feature>
<feature type="compositionally biased region" description="Polar residues" evidence="14">
    <location>
        <begin position="2510"/>
        <end position="2519"/>
    </location>
</feature>
<evidence type="ECO:0000256" key="3">
    <source>
        <dbReference type="ARBA" id="ARBA00022723"/>
    </source>
</evidence>
<protein>
    <recommendedName>
        <fullName evidence="12">Zinc finger protein 40</fullName>
    </recommendedName>
</protein>
<feature type="compositionally biased region" description="Basic and acidic residues" evidence="14">
    <location>
        <begin position="2892"/>
        <end position="2904"/>
    </location>
</feature>
<feature type="region of interest" description="Disordered" evidence="14">
    <location>
        <begin position="727"/>
        <end position="757"/>
    </location>
</feature>
<dbReference type="Proteomes" id="UP000010556">
    <property type="component" value="Unassembled WGS sequence"/>
</dbReference>
<evidence type="ECO:0000259" key="16">
    <source>
        <dbReference type="PROSITE" id="PS50157"/>
    </source>
</evidence>
<feature type="compositionally biased region" description="Polar residues" evidence="14">
    <location>
        <begin position="578"/>
        <end position="595"/>
    </location>
</feature>
<dbReference type="PROSITE" id="PS50157">
    <property type="entry name" value="ZINC_FINGER_C2H2_2"/>
    <property type="match status" value="4"/>
</dbReference>
<feature type="region of interest" description="Disordered" evidence="14">
    <location>
        <begin position="2100"/>
        <end position="2156"/>
    </location>
</feature>
<evidence type="ECO:0000256" key="10">
    <source>
        <dbReference type="ARBA" id="ARBA00023242"/>
    </source>
</evidence>
<feature type="compositionally biased region" description="Polar residues" evidence="14">
    <location>
        <begin position="1283"/>
        <end position="1303"/>
    </location>
</feature>
<keyword evidence="6" id="KW-0862">Zinc</keyword>
<feature type="compositionally biased region" description="Polar residues" evidence="14">
    <location>
        <begin position="2100"/>
        <end position="2114"/>
    </location>
</feature>
<organism evidence="18 19">
    <name type="scientific">Myotis davidii</name>
    <name type="common">David's myotis</name>
    <dbReference type="NCBI Taxonomy" id="225400"/>
    <lineage>
        <taxon>Eukaryota</taxon>
        <taxon>Metazoa</taxon>
        <taxon>Chordata</taxon>
        <taxon>Craniata</taxon>
        <taxon>Vertebrata</taxon>
        <taxon>Euteleostomi</taxon>
        <taxon>Mammalia</taxon>
        <taxon>Eutheria</taxon>
        <taxon>Laurasiatheria</taxon>
        <taxon>Chiroptera</taxon>
        <taxon>Yangochiroptera</taxon>
        <taxon>Vespertilionidae</taxon>
        <taxon>Myotis</taxon>
    </lineage>
</organism>
<evidence type="ECO:0000259" key="17">
    <source>
        <dbReference type="PROSITE" id="PS51811"/>
    </source>
</evidence>
<dbReference type="EMBL" id="KB111731">
    <property type="protein sequence ID" value="ELK25667.1"/>
    <property type="molecule type" value="Genomic_DNA"/>
</dbReference>
<evidence type="ECO:0000256" key="11">
    <source>
        <dbReference type="ARBA" id="ARBA00065386"/>
    </source>
</evidence>
<feature type="compositionally biased region" description="Polar residues" evidence="14">
    <location>
        <begin position="862"/>
        <end position="872"/>
    </location>
</feature>
<feature type="compositionally biased region" description="Basic and acidic residues" evidence="14">
    <location>
        <begin position="2116"/>
        <end position="2135"/>
    </location>
</feature>
<keyword evidence="15" id="KW-0472">Membrane</keyword>
<dbReference type="eggNOG" id="KOG1721">
    <property type="taxonomic scope" value="Eukaryota"/>
</dbReference>
<dbReference type="GO" id="GO:0005634">
    <property type="term" value="C:nucleus"/>
    <property type="evidence" value="ECO:0007669"/>
    <property type="project" value="UniProtKB-SubCell"/>
</dbReference>
<evidence type="ECO:0000256" key="5">
    <source>
        <dbReference type="ARBA" id="ARBA00022771"/>
    </source>
</evidence>
<feature type="domain" description="C2H2-type" evidence="16">
    <location>
        <begin position="2311"/>
        <end position="2338"/>
    </location>
</feature>
<dbReference type="GO" id="GO:0045892">
    <property type="term" value="P:negative regulation of DNA-templated transcription"/>
    <property type="evidence" value="ECO:0007669"/>
    <property type="project" value="UniProtKB-ARBA"/>
</dbReference>
<feature type="domain" description="C2H2-type" evidence="16">
    <location>
        <begin position="649"/>
        <end position="676"/>
    </location>
</feature>
<feature type="domain" description="C2H2-type" evidence="16">
    <location>
        <begin position="677"/>
        <end position="700"/>
    </location>
</feature>
<feature type="transmembrane region" description="Helical" evidence="15">
    <location>
        <begin position="54"/>
        <end position="73"/>
    </location>
</feature>
<gene>
    <name evidence="18" type="ORF">MDA_GLEAN10017722</name>
</gene>
<dbReference type="FunFam" id="3.30.160.60:FF:000033">
    <property type="entry name" value="Immunodeficiency virus type I enhancer binding protein 1"/>
    <property type="match status" value="1"/>
</dbReference>
<evidence type="ECO:0000256" key="4">
    <source>
        <dbReference type="ARBA" id="ARBA00022737"/>
    </source>
</evidence>
<dbReference type="SUPFAM" id="SSF57667">
    <property type="entry name" value="beta-beta-alpha zinc fingers"/>
    <property type="match status" value="3"/>
</dbReference>
<proteinExistence type="predicted"/>